<protein>
    <submittedName>
        <fullName evidence="1">Uncharacterized protein</fullName>
    </submittedName>
</protein>
<proteinExistence type="predicted"/>
<sequence length="100" mass="11305">MYFQCYPGYESCCSLQGLLGIDVNTDEFVSKMIATASPENLGFGDWTEVIYAYAAVLERIEARLTVEETHELVGVGGQFYRTLARAEDYRRTFTRDPSAE</sequence>
<dbReference type="KEGG" id="axy:AXYL_04005"/>
<evidence type="ECO:0000313" key="1">
    <source>
        <dbReference type="EMBL" id="ADP17325.1"/>
    </source>
</evidence>
<name>E3HSK8_ACHXA</name>
<dbReference type="AlphaFoldDB" id="E3HSK8"/>
<accession>E3HSK8</accession>
<dbReference type="HOGENOM" id="CLU_2299525_0_0_4"/>
<dbReference type="Proteomes" id="UP000006876">
    <property type="component" value="Chromosome"/>
</dbReference>
<reference evidence="1 2" key="1">
    <citation type="journal article" date="2011" name="J. Bacteriol.">
        <title>Complete genome sequence of the haloaromatic acid-degrading bacterium Achromobacter xylosoxidans A8.</title>
        <authorList>
            <person name="Strnad H."/>
            <person name="Ridl J."/>
            <person name="Paces J."/>
            <person name="Kolar M."/>
            <person name="Vlcek C."/>
            <person name="Paces V."/>
        </authorList>
    </citation>
    <scope>NUCLEOTIDE SEQUENCE [LARGE SCALE GENOMIC DNA]</scope>
    <source>
        <strain evidence="1 2">A8</strain>
    </source>
</reference>
<evidence type="ECO:0000313" key="2">
    <source>
        <dbReference type="Proteomes" id="UP000006876"/>
    </source>
</evidence>
<organism evidence="1 2">
    <name type="scientific">Achromobacter xylosoxidans (strain A8)</name>
    <dbReference type="NCBI Taxonomy" id="762376"/>
    <lineage>
        <taxon>Bacteria</taxon>
        <taxon>Pseudomonadati</taxon>
        <taxon>Pseudomonadota</taxon>
        <taxon>Betaproteobacteria</taxon>
        <taxon>Burkholderiales</taxon>
        <taxon>Alcaligenaceae</taxon>
        <taxon>Achromobacter</taxon>
    </lineage>
</organism>
<dbReference type="EMBL" id="CP002287">
    <property type="protein sequence ID" value="ADP17325.1"/>
    <property type="molecule type" value="Genomic_DNA"/>
</dbReference>
<gene>
    <name evidence="1" type="ordered locus">AXYL_04005</name>
</gene>